<keyword evidence="5" id="KW-0680">Restriction system</keyword>
<dbReference type="Gene3D" id="3.40.50.150">
    <property type="entry name" value="Vaccinia Virus protein VP39"/>
    <property type="match status" value="1"/>
</dbReference>
<name>X0ZE46_9ZZZZ</name>
<dbReference type="AlphaFoldDB" id="X0ZE46"/>
<evidence type="ECO:0000256" key="7">
    <source>
        <dbReference type="ARBA" id="ARBA00047942"/>
    </source>
</evidence>
<sequence>QELISKHKGYFETHYRTYHGVADLYQYFIEKGISLLNPQGFFSYIVANKWMRANYGGPLRTWLKQHKIKEITDFGDLRVFDFATTYPCIIIAQKGPVKEDYSFDVTQIKTLEFTELGGYVEENKYQVSTGSLDYKGWNLARLDEINLLGKLNKNSIPLGEYVKGKIYRGVLTGLNEAFVINKNTKDRLIAESPKSAEVLRPFLAGRDIKRYLPPNSDNYLIFFPKGYTDNHYTGKNPWNWLEETYPAIANQLKPYEDKAQKRWDKGDYWWELRACDYYKEFDKPKIIYQVFQIKPCFTYDKIGCFSNNSIWIIPNEDKKLIAILNSKIGWFLISTYCTKIQNGYQLIFKYLEKVPITNNENPQIVRLVDTLLKLNKDLQSTKLETQRKQIQRVIDHSEKKIDEMVYGLYGLSKNEIEIIENS</sequence>
<evidence type="ECO:0000256" key="1">
    <source>
        <dbReference type="ARBA" id="ARBA00011900"/>
    </source>
</evidence>
<keyword evidence="3" id="KW-0808">Transferase</keyword>
<evidence type="ECO:0000259" key="8">
    <source>
        <dbReference type="Pfam" id="PF07669"/>
    </source>
</evidence>
<evidence type="ECO:0000256" key="6">
    <source>
        <dbReference type="ARBA" id="ARBA00023125"/>
    </source>
</evidence>
<evidence type="ECO:0000313" key="10">
    <source>
        <dbReference type="EMBL" id="GAG67920.1"/>
    </source>
</evidence>
<reference evidence="10" key="1">
    <citation type="journal article" date="2014" name="Front. Microbiol.">
        <title>High frequency of phylogenetically diverse reductive dehalogenase-homologous genes in deep subseafloor sedimentary metagenomes.</title>
        <authorList>
            <person name="Kawai M."/>
            <person name="Futagami T."/>
            <person name="Toyoda A."/>
            <person name="Takaki Y."/>
            <person name="Nishi S."/>
            <person name="Hori S."/>
            <person name="Arai W."/>
            <person name="Tsubouchi T."/>
            <person name="Morono Y."/>
            <person name="Uchiyama I."/>
            <person name="Ito T."/>
            <person name="Fujiyama A."/>
            <person name="Inagaki F."/>
            <person name="Takami H."/>
        </authorList>
    </citation>
    <scope>NUCLEOTIDE SEQUENCE</scope>
    <source>
        <strain evidence="10">Expedition CK06-06</strain>
    </source>
</reference>
<dbReference type="PANTHER" id="PTHR33841:SF1">
    <property type="entry name" value="DNA METHYLTRANSFERASE A"/>
    <property type="match status" value="1"/>
</dbReference>
<evidence type="ECO:0000256" key="5">
    <source>
        <dbReference type="ARBA" id="ARBA00022747"/>
    </source>
</evidence>
<dbReference type="GO" id="GO:0032259">
    <property type="term" value="P:methylation"/>
    <property type="evidence" value="ECO:0007669"/>
    <property type="project" value="UniProtKB-KW"/>
</dbReference>
<feature type="non-terminal residue" evidence="10">
    <location>
        <position position="1"/>
    </location>
</feature>
<gene>
    <name evidence="10" type="ORF">S01H4_15241</name>
</gene>
<proteinExistence type="predicted"/>
<dbReference type="InterPro" id="IPR025931">
    <property type="entry name" value="TaqI_C"/>
</dbReference>
<dbReference type="GO" id="GO:0003677">
    <property type="term" value="F:DNA binding"/>
    <property type="evidence" value="ECO:0007669"/>
    <property type="project" value="UniProtKB-KW"/>
</dbReference>
<dbReference type="GO" id="GO:0009007">
    <property type="term" value="F:site-specific DNA-methyltransferase (adenine-specific) activity"/>
    <property type="evidence" value="ECO:0007669"/>
    <property type="project" value="UniProtKB-EC"/>
</dbReference>
<dbReference type="Pfam" id="PF12950">
    <property type="entry name" value="TaqI_C"/>
    <property type="match status" value="1"/>
</dbReference>
<evidence type="ECO:0000256" key="4">
    <source>
        <dbReference type="ARBA" id="ARBA00022691"/>
    </source>
</evidence>
<dbReference type="InterPro" id="IPR011639">
    <property type="entry name" value="MethylTrfase_TaqI-like_dom"/>
</dbReference>
<dbReference type="InterPro" id="IPR050953">
    <property type="entry name" value="N4_N6_ade-DNA_methylase"/>
</dbReference>
<dbReference type="SUPFAM" id="SSF53335">
    <property type="entry name" value="S-adenosyl-L-methionine-dependent methyltransferases"/>
    <property type="match status" value="1"/>
</dbReference>
<evidence type="ECO:0000259" key="9">
    <source>
        <dbReference type="Pfam" id="PF12950"/>
    </source>
</evidence>
<keyword evidence="4" id="KW-0949">S-adenosyl-L-methionine</keyword>
<comment type="catalytic activity">
    <reaction evidence="7">
        <text>a 2'-deoxyadenosine in DNA + S-adenosyl-L-methionine = an N(6)-methyl-2'-deoxyadenosine in DNA + S-adenosyl-L-homocysteine + H(+)</text>
        <dbReference type="Rhea" id="RHEA:15197"/>
        <dbReference type="Rhea" id="RHEA-COMP:12418"/>
        <dbReference type="Rhea" id="RHEA-COMP:12419"/>
        <dbReference type="ChEBI" id="CHEBI:15378"/>
        <dbReference type="ChEBI" id="CHEBI:57856"/>
        <dbReference type="ChEBI" id="CHEBI:59789"/>
        <dbReference type="ChEBI" id="CHEBI:90615"/>
        <dbReference type="ChEBI" id="CHEBI:90616"/>
        <dbReference type="EC" id="2.1.1.72"/>
    </reaction>
</comment>
<organism evidence="10">
    <name type="scientific">marine sediment metagenome</name>
    <dbReference type="NCBI Taxonomy" id="412755"/>
    <lineage>
        <taxon>unclassified sequences</taxon>
        <taxon>metagenomes</taxon>
        <taxon>ecological metagenomes</taxon>
    </lineage>
</organism>
<dbReference type="EC" id="2.1.1.72" evidence="1"/>
<feature type="domain" description="TaqI-like C-terminal specificity" evidence="9">
    <location>
        <begin position="201"/>
        <end position="356"/>
    </location>
</feature>
<dbReference type="InterPro" id="IPR029063">
    <property type="entry name" value="SAM-dependent_MTases_sf"/>
</dbReference>
<dbReference type="Pfam" id="PF07669">
    <property type="entry name" value="Eco57I"/>
    <property type="match status" value="1"/>
</dbReference>
<evidence type="ECO:0000256" key="2">
    <source>
        <dbReference type="ARBA" id="ARBA00022603"/>
    </source>
</evidence>
<dbReference type="GO" id="GO:0009307">
    <property type="term" value="P:DNA restriction-modification system"/>
    <property type="evidence" value="ECO:0007669"/>
    <property type="project" value="UniProtKB-KW"/>
</dbReference>
<feature type="domain" description="Type II methyltransferase M.TaqI-like" evidence="8">
    <location>
        <begin position="6"/>
        <end position="80"/>
    </location>
</feature>
<keyword evidence="6" id="KW-0238">DNA-binding</keyword>
<accession>X0ZE46</accession>
<evidence type="ECO:0000256" key="3">
    <source>
        <dbReference type="ARBA" id="ARBA00022679"/>
    </source>
</evidence>
<dbReference type="PANTHER" id="PTHR33841">
    <property type="entry name" value="DNA METHYLTRANSFERASE YEEA-RELATED"/>
    <property type="match status" value="1"/>
</dbReference>
<comment type="caution">
    <text evidence="10">The sequence shown here is derived from an EMBL/GenBank/DDBJ whole genome shotgun (WGS) entry which is preliminary data.</text>
</comment>
<dbReference type="EMBL" id="BART01006682">
    <property type="protein sequence ID" value="GAG67920.1"/>
    <property type="molecule type" value="Genomic_DNA"/>
</dbReference>
<keyword evidence="2" id="KW-0489">Methyltransferase</keyword>
<protein>
    <recommendedName>
        <fullName evidence="1">site-specific DNA-methyltransferase (adenine-specific)</fullName>
        <ecNumber evidence="1">2.1.1.72</ecNumber>
    </recommendedName>
</protein>